<evidence type="ECO:0000313" key="2">
    <source>
        <dbReference type="Proteomes" id="UP000626786"/>
    </source>
</evidence>
<organism evidence="1 2">
    <name type="scientific">Sporosarcina quadrami</name>
    <dbReference type="NCBI Taxonomy" id="2762234"/>
    <lineage>
        <taxon>Bacteria</taxon>
        <taxon>Bacillati</taxon>
        <taxon>Bacillota</taxon>
        <taxon>Bacilli</taxon>
        <taxon>Bacillales</taxon>
        <taxon>Caryophanaceae</taxon>
        <taxon>Sporosarcina</taxon>
    </lineage>
</organism>
<comment type="caution">
    <text evidence="1">The sequence shown here is derived from an EMBL/GenBank/DDBJ whole genome shotgun (WGS) entry which is preliminary data.</text>
</comment>
<keyword evidence="2" id="KW-1185">Reference proteome</keyword>
<dbReference type="Pfam" id="PF14286">
    <property type="entry name" value="DHHW"/>
    <property type="match status" value="1"/>
</dbReference>
<dbReference type="EMBL" id="JACSQN010000004">
    <property type="protein sequence ID" value="MBD7984152.1"/>
    <property type="molecule type" value="Genomic_DNA"/>
</dbReference>
<dbReference type="InterPro" id="IPR025945">
    <property type="entry name" value="DHHW"/>
</dbReference>
<evidence type="ECO:0008006" key="3">
    <source>
        <dbReference type="Google" id="ProtNLM"/>
    </source>
</evidence>
<sequence>MKVTNQILLSLFVLFIGGVSLTYVFTEDRAFSETENRVLAQMPTFTWDKFIAGKFTKEFETYLSDQFVKKDFWTGLKAVTEKVSLKKENNGIYFGKDGYLFERFPEPGKQFTANINHLNLFSDKLQGLNLYVMTAPTSIAMYPEKLPKYAYSADQLTALNTMKEQLNPSIHWIDIYKPLEDAKDEPLYYHTDHHWTTHGAFIAYEEAAKAMGLQAYTKEDFTIDQVSNKFYGTYDAKANDFTVTPDSIELYKPNFDIEYTVEFGDDTKNLDGLYAWEFLKKRDQYAMFLNGNHGKVVIHSTNKNGRKLLVVKDSYAHALIPFLANHFEEIHMIDLRYTHEKLDHYMEQQDIQDALVVYNISTFADDPNIIWLRQ</sequence>
<accession>A0ABR8U7Z9</accession>
<dbReference type="Proteomes" id="UP000626786">
    <property type="component" value="Unassembled WGS sequence"/>
</dbReference>
<reference evidence="1 2" key="1">
    <citation type="submission" date="2020-08" db="EMBL/GenBank/DDBJ databases">
        <title>A Genomic Blueprint of the Chicken Gut Microbiome.</title>
        <authorList>
            <person name="Gilroy R."/>
            <person name="Ravi A."/>
            <person name="Getino M."/>
            <person name="Pursley I."/>
            <person name="Horton D.L."/>
            <person name="Alikhan N.-F."/>
            <person name="Baker D."/>
            <person name="Gharbi K."/>
            <person name="Hall N."/>
            <person name="Watson M."/>
            <person name="Adriaenssens E.M."/>
            <person name="Foster-Nyarko E."/>
            <person name="Jarju S."/>
            <person name="Secka A."/>
            <person name="Antonio M."/>
            <person name="Oren A."/>
            <person name="Chaudhuri R."/>
            <person name="La Ragione R.M."/>
            <person name="Hildebrand F."/>
            <person name="Pallen M.J."/>
        </authorList>
    </citation>
    <scope>NUCLEOTIDE SEQUENCE [LARGE SCALE GENOMIC DNA]</scope>
    <source>
        <strain evidence="1 2">Sa2YVA2</strain>
    </source>
</reference>
<name>A0ABR8U7Z9_9BACL</name>
<gene>
    <name evidence="1" type="ORF">H9649_06135</name>
</gene>
<dbReference type="RefSeq" id="WP_191693839.1">
    <property type="nucleotide sequence ID" value="NZ_JACSQN010000004.1"/>
</dbReference>
<proteinExistence type="predicted"/>
<protein>
    <recommendedName>
        <fullName evidence="3">DHHW protein</fullName>
    </recommendedName>
</protein>
<evidence type="ECO:0000313" key="1">
    <source>
        <dbReference type="EMBL" id="MBD7984152.1"/>
    </source>
</evidence>